<dbReference type="AlphaFoldDB" id="A0AAE2S9R9"/>
<evidence type="ECO:0000313" key="2">
    <source>
        <dbReference type="EMBL" id="MBK1853951.1"/>
    </source>
</evidence>
<sequence>MIPELLHQAQRGIHCLRGYVHPRMIASYFELRDRPLPEDSSRRNLAVYDFHHIDIDNVMGRYLFHLVRDFFSLGYYPAYTDRFKFLASVHRKRYKRLLLDIPFHTVPKNQLPDRDFIYITDHPTKAPTNAEAIIRISYDKRRKSDTSEFEFPFFVHPAVTVSNYFPPRPDTSSARDIRLFFAGNTRSKQYSKGNVRGKFNMMPRNEVLEITKAHFGAVDCKDVACEQDLRTPSDHFFQCVESSRHRIPSNEWLPILSRADFFLCCPGVAMPLCHNLIESLACGTIPIIEYGHFLDPHLVHGENCLTFHDRASLKRALDLASVMPPAAVRIMRENALDYYHRHLAEGRFAEKLLTAGQPESTVLLNAYRIPRPSPSSAEALHATRQPTHAASKPSQLVPSTSLL</sequence>
<accession>A0AAE2S9R9</accession>
<comment type="caution">
    <text evidence="2">The sequence shown here is derived from an EMBL/GenBank/DDBJ whole genome shotgun (WGS) entry which is preliminary data.</text>
</comment>
<feature type="compositionally biased region" description="Polar residues" evidence="1">
    <location>
        <begin position="384"/>
        <end position="403"/>
    </location>
</feature>
<proteinExistence type="predicted"/>
<gene>
    <name evidence="2" type="ORF">JIN83_03195</name>
</gene>
<organism evidence="2 3">
    <name type="scientific">Oceaniferula flava</name>
    <dbReference type="NCBI Taxonomy" id="2800421"/>
    <lineage>
        <taxon>Bacteria</taxon>
        <taxon>Pseudomonadati</taxon>
        <taxon>Verrucomicrobiota</taxon>
        <taxon>Verrucomicrobiia</taxon>
        <taxon>Verrucomicrobiales</taxon>
        <taxon>Verrucomicrobiaceae</taxon>
        <taxon>Oceaniferula</taxon>
    </lineage>
</organism>
<evidence type="ECO:0000256" key="1">
    <source>
        <dbReference type="SAM" id="MobiDB-lite"/>
    </source>
</evidence>
<evidence type="ECO:0000313" key="3">
    <source>
        <dbReference type="Proteomes" id="UP000634206"/>
    </source>
</evidence>
<dbReference type="Proteomes" id="UP000634206">
    <property type="component" value="Unassembled WGS sequence"/>
</dbReference>
<reference evidence="2" key="1">
    <citation type="submission" date="2021-01" db="EMBL/GenBank/DDBJ databases">
        <title>Modified the classification status of verrucomicrobia.</title>
        <authorList>
            <person name="Feng X."/>
        </authorList>
    </citation>
    <scope>NUCLEOTIDE SEQUENCE</scope>
    <source>
        <strain evidence="2">5K15</strain>
    </source>
</reference>
<name>A0AAE2S9R9_9BACT</name>
<dbReference type="RefSeq" id="WP_309488559.1">
    <property type="nucleotide sequence ID" value="NZ_JAENIG010000002.1"/>
</dbReference>
<protein>
    <submittedName>
        <fullName evidence="2">Glycosyltransferase family 1 protein</fullName>
    </submittedName>
</protein>
<dbReference type="EMBL" id="JAENIG010000002">
    <property type="protein sequence ID" value="MBK1853951.1"/>
    <property type="molecule type" value="Genomic_DNA"/>
</dbReference>
<keyword evidence="3" id="KW-1185">Reference proteome</keyword>
<feature type="region of interest" description="Disordered" evidence="1">
    <location>
        <begin position="375"/>
        <end position="403"/>
    </location>
</feature>